<dbReference type="Pfam" id="PF26640">
    <property type="entry name" value="DUF8212"/>
    <property type="match status" value="1"/>
</dbReference>
<dbReference type="InterPro" id="IPR058525">
    <property type="entry name" value="DUF8212"/>
</dbReference>
<dbReference type="Pfam" id="PF06985">
    <property type="entry name" value="HET"/>
    <property type="match status" value="1"/>
</dbReference>
<dbReference type="AlphaFoldDB" id="A0A319ERB5"/>
<dbReference type="STRING" id="1448318.A0A319ERB5"/>
<feature type="domain" description="T6SS Phospholipase effector Tle1-like catalytic" evidence="2">
    <location>
        <begin position="466"/>
        <end position="670"/>
    </location>
</feature>
<feature type="domain" description="Heterokaryon incompatibility" evidence="1">
    <location>
        <begin position="26"/>
        <end position="112"/>
    </location>
</feature>
<evidence type="ECO:0000313" key="5">
    <source>
        <dbReference type="Proteomes" id="UP000248423"/>
    </source>
</evidence>
<sequence length="821" mass="94991">MRLICTTRTSRPFQLKETFERKPPPYAILSHRWGDDEITFQDMCNENSNKKHTQGYEKMRRFVERAAHDGYDYAWMDTCCINKESSAELSEAINSMFRWYQLAKKCYAYLVDVPPNNVQEGLYEDLENSQWFKRGWTLQELIAPSDLTFLASDWTDIGSKDMLAPLIHKWTRIDETVLRDSSQLSRFSIAGRMSWASERETTRIEDIAYCLMGIFNVNMPLLYGEGERAFIRLQEEIIKESDDQTIFAWRRSAEFDDWFPEQTGLLAQSPTDFKHSGKMVPFHFLKENTPFSITNRGINLTLPLYSRDSVRQGHCTLVLQVCDLSGHYAKIVGVRLEPNTDGSGQYIRTSTSLDTTLLHELSNDRALETVYVAKSFVTSKRMLRERLLDEPHIFRYTDALNPHSHHDQSLDRPGDDPSKNLILCFDGKVGPELSDQKSNIDKIRHMLDYSGGAQLCYYSKTNKEYKSIMIRSYKWLSENYTFKDNIFVFGFCTGAEIAHEFARMVEYVGVPFYIQDIDTVLENAWLIYQSWNSNLNSDKDKDRSKYWHMIDFREQRCRPADRVKFLGLYDTTENVLWPGQGGRTVAHTIRHAISMDEKQPALRPIRMKDRNKLILSEVGYGSLPIENKDSQSIQDVFFPGGHADIGGVATFRSTETLSLGHIPLAWMVNEAIKSGLHFEDYKLKKEFRLAGQLHKSSLENVELCRSLYLASIQGAIHDTWNLEKKSLSSIVSQKIGKWLSAYSINFQYAYPGLGKLTIPSHHPRRLCVRDSVHLSVVLRMREHRKDYRPQNLQYYGKDWLSLDHPALESLVSLEANGFSFQ</sequence>
<proteinExistence type="predicted"/>
<keyword evidence="5" id="KW-1185">Reference proteome</keyword>
<evidence type="ECO:0000313" key="4">
    <source>
        <dbReference type="EMBL" id="PYI03349.1"/>
    </source>
</evidence>
<dbReference type="InterPro" id="IPR018712">
    <property type="entry name" value="Tle1-like_cat"/>
</dbReference>
<reference evidence="4 5" key="1">
    <citation type="submission" date="2018-02" db="EMBL/GenBank/DDBJ databases">
        <title>The genomes of Aspergillus section Nigri reveals drivers in fungal speciation.</title>
        <authorList>
            <consortium name="DOE Joint Genome Institute"/>
            <person name="Vesth T.C."/>
            <person name="Nybo J."/>
            <person name="Theobald S."/>
            <person name="Brandl J."/>
            <person name="Frisvad J.C."/>
            <person name="Nielsen K.F."/>
            <person name="Lyhne E.K."/>
            <person name="Kogle M.E."/>
            <person name="Kuo A."/>
            <person name="Riley R."/>
            <person name="Clum A."/>
            <person name="Nolan M."/>
            <person name="Lipzen A."/>
            <person name="Salamov A."/>
            <person name="Henrissat B."/>
            <person name="Wiebenga A."/>
            <person name="De vries R.P."/>
            <person name="Grigoriev I.V."/>
            <person name="Mortensen U.H."/>
            <person name="Andersen M.R."/>
            <person name="Baker S.E."/>
        </authorList>
    </citation>
    <scope>NUCLEOTIDE SEQUENCE [LARGE SCALE GENOMIC DNA]</scope>
    <source>
        <strain evidence="4 5">CBS 121057</strain>
    </source>
</reference>
<organism evidence="4 5">
    <name type="scientific">Aspergillus sclerotiicarbonarius (strain CBS 121057 / IBT 28362)</name>
    <dbReference type="NCBI Taxonomy" id="1448318"/>
    <lineage>
        <taxon>Eukaryota</taxon>
        <taxon>Fungi</taxon>
        <taxon>Dikarya</taxon>
        <taxon>Ascomycota</taxon>
        <taxon>Pezizomycotina</taxon>
        <taxon>Eurotiomycetes</taxon>
        <taxon>Eurotiomycetidae</taxon>
        <taxon>Eurotiales</taxon>
        <taxon>Aspergillaceae</taxon>
        <taxon>Aspergillus</taxon>
        <taxon>Aspergillus subgen. Circumdati</taxon>
    </lineage>
</organism>
<evidence type="ECO:0000259" key="1">
    <source>
        <dbReference type="Pfam" id="PF06985"/>
    </source>
</evidence>
<dbReference type="OrthoDB" id="674604at2759"/>
<dbReference type="EMBL" id="KZ826381">
    <property type="protein sequence ID" value="PYI03349.1"/>
    <property type="molecule type" value="Genomic_DNA"/>
</dbReference>
<gene>
    <name evidence="4" type="ORF">BO78DRAFT_432116</name>
</gene>
<evidence type="ECO:0000259" key="2">
    <source>
        <dbReference type="Pfam" id="PF09994"/>
    </source>
</evidence>
<accession>A0A319ERB5</accession>
<dbReference type="PANTHER" id="PTHR10622">
    <property type="entry name" value="HET DOMAIN-CONTAINING PROTEIN"/>
    <property type="match status" value="1"/>
</dbReference>
<dbReference type="VEuPathDB" id="FungiDB:BO78DRAFT_432116"/>
<evidence type="ECO:0000259" key="3">
    <source>
        <dbReference type="Pfam" id="PF26640"/>
    </source>
</evidence>
<dbReference type="Pfam" id="PF09994">
    <property type="entry name" value="T6SS_Tle1-like_cat"/>
    <property type="match status" value="1"/>
</dbReference>
<dbReference type="InterPro" id="IPR010730">
    <property type="entry name" value="HET"/>
</dbReference>
<protein>
    <submittedName>
        <fullName evidence="4">HET-domain-containing protein</fullName>
    </submittedName>
</protein>
<feature type="domain" description="DUF8212" evidence="3">
    <location>
        <begin position="228"/>
        <end position="254"/>
    </location>
</feature>
<name>A0A319ERB5_ASPSB</name>
<dbReference type="Proteomes" id="UP000248423">
    <property type="component" value="Unassembled WGS sequence"/>
</dbReference>
<dbReference type="PANTHER" id="PTHR10622:SF10">
    <property type="entry name" value="HET DOMAIN-CONTAINING PROTEIN"/>
    <property type="match status" value="1"/>
</dbReference>